<evidence type="ECO:0000313" key="2">
    <source>
        <dbReference type="Proteomes" id="UP000316988"/>
    </source>
</evidence>
<dbReference type="RefSeq" id="WP_143912172.1">
    <property type="nucleotide sequence ID" value="NZ_VLNT01000003.1"/>
</dbReference>
<keyword evidence="2" id="KW-1185">Reference proteome</keyword>
<name>A0A554SFK5_9ACTN</name>
<dbReference type="Proteomes" id="UP000316988">
    <property type="component" value="Unassembled WGS sequence"/>
</dbReference>
<protein>
    <submittedName>
        <fullName evidence="1">SRPBCC family protein</fullName>
    </submittedName>
</protein>
<sequence length="126" mass="14494">MVYVEYALSSPHRPERAFDRLTRWEDHSVPFTRIRRTPEGFTARTGLGPLAFDDPMVIARWEPGRRVELIKRGRVVRGWAVIEVAPDGEGSRVVWREELGVPGMPGVLLRGPSRWMVRHLVRRLVG</sequence>
<dbReference type="AlphaFoldDB" id="A0A554SFK5"/>
<gene>
    <name evidence="1" type="ORF">FNM00_05280</name>
</gene>
<dbReference type="SUPFAM" id="SSF55961">
    <property type="entry name" value="Bet v1-like"/>
    <property type="match status" value="1"/>
</dbReference>
<proteinExistence type="predicted"/>
<accession>A0A554SFK5</accession>
<dbReference type="EMBL" id="VLNT01000003">
    <property type="protein sequence ID" value="TSD65120.1"/>
    <property type="molecule type" value="Genomic_DNA"/>
</dbReference>
<comment type="caution">
    <text evidence="1">The sequence shown here is derived from an EMBL/GenBank/DDBJ whole genome shotgun (WGS) entry which is preliminary data.</text>
</comment>
<dbReference type="OrthoDB" id="4823586at2"/>
<evidence type="ECO:0000313" key="1">
    <source>
        <dbReference type="EMBL" id="TSD65120.1"/>
    </source>
</evidence>
<organism evidence="1 2">
    <name type="scientific">Aeromicrobium piscarium</name>
    <dbReference type="NCBI Taxonomy" id="2590901"/>
    <lineage>
        <taxon>Bacteria</taxon>
        <taxon>Bacillati</taxon>
        <taxon>Actinomycetota</taxon>
        <taxon>Actinomycetes</taxon>
        <taxon>Propionibacteriales</taxon>
        <taxon>Nocardioidaceae</taxon>
        <taxon>Aeromicrobium</taxon>
    </lineage>
</organism>
<reference evidence="1 2" key="1">
    <citation type="submission" date="2019-07" db="EMBL/GenBank/DDBJ databases">
        <authorList>
            <person name="Zhao L.H."/>
        </authorList>
    </citation>
    <scope>NUCLEOTIDE SEQUENCE [LARGE SCALE GENOMIC DNA]</scope>
    <source>
        <strain evidence="1 2">Co35</strain>
    </source>
</reference>